<dbReference type="InterPro" id="IPR003431">
    <property type="entry name" value="B-propeller_Phytase"/>
</dbReference>
<protein>
    <recommendedName>
        <fullName evidence="1">BPP domain-containing protein</fullName>
    </recommendedName>
</protein>
<gene>
    <name evidence="2" type="ORF">LCGC14_2697440</name>
</gene>
<sequence>EGLALYENTNDTGYLILSSQGNSSFKIYQREGNNKFIKTISSLHVKNTDGIAATNTKIEPKYPNGLFACHNSKGKNFMIYNWDKFFGDFITKSK</sequence>
<dbReference type="Pfam" id="PF02333">
    <property type="entry name" value="Phytase"/>
    <property type="match status" value="1"/>
</dbReference>
<accession>A0A0F8ZGW8</accession>
<dbReference type="GO" id="GO:0016158">
    <property type="term" value="F:inositol hexakisphosphate 3-phosphatase activity"/>
    <property type="evidence" value="ECO:0007669"/>
    <property type="project" value="InterPro"/>
</dbReference>
<dbReference type="Gene3D" id="2.120.10.30">
    <property type="entry name" value="TolB, C-terminal domain"/>
    <property type="match status" value="1"/>
</dbReference>
<evidence type="ECO:0000259" key="1">
    <source>
        <dbReference type="PROSITE" id="PS51662"/>
    </source>
</evidence>
<feature type="domain" description="BPP" evidence="1">
    <location>
        <begin position="1"/>
        <end position="89"/>
    </location>
</feature>
<feature type="non-terminal residue" evidence="2">
    <location>
        <position position="1"/>
    </location>
</feature>
<name>A0A0F8ZGW8_9ZZZZ</name>
<comment type="caution">
    <text evidence="2">The sequence shown here is derived from an EMBL/GenBank/DDBJ whole genome shotgun (WGS) entry which is preliminary data.</text>
</comment>
<evidence type="ECO:0000313" key="2">
    <source>
        <dbReference type="EMBL" id="KKK92983.1"/>
    </source>
</evidence>
<dbReference type="PROSITE" id="PS51662">
    <property type="entry name" value="BP_PHYTASE"/>
    <property type="match status" value="1"/>
</dbReference>
<dbReference type="AlphaFoldDB" id="A0A0F8ZGW8"/>
<dbReference type="InterPro" id="IPR011042">
    <property type="entry name" value="6-blade_b-propeller_TolB-like"/>
</dbReference>
<dbReference type="EMBL" id="LAZR01047968">
    <property type="protein sequence ID" value="KKK92983.1"/>
    <property type="molecule type" value="Genomic_DNA"/>
</dbReference>
<dbReference type="SUPFAM" id="SSF50956">
    <property type="entry name" value="Thermostable phytase (3-phytase)"/>
    <property type="match status" value="1"/>
</dbReference>
<organism evidence="2">
    <name type="scientific">marine sediment metagenome</name>
    <dbReference type="NCBI Taxonomy" id="412755"/>
    <lineage>
        <taxon>unclassified sequences</taxon>
        <taxon>metagenomes</taxon>
        <taxon>ecological metagenomes</taxon>
    </lineage>
</organism>
<proteinExistence type="predicted"/>
<reference evidence="2" key="1">
    <citation type="journal article" date="2015" name="Nature">
        <title>Complex archaea that bridge the gap between prokaryotes and eukaryotes.</title>
        <authorList>
            <person name="Spang A."/>
            <person name="Saw J.H."/>
            <person name="Jorgensen S.L."/>
            <person name="Zaremba-Niedzwiedzka K."/>
            <person name="Martijn J."/>
            <person name="Lind A.E."/>
            <person name="van Eijk R."/>
            <person name="Schleper C."/>
            <person name="Guy L."/>
            <person name="Ettema T.J."/>
        </authorList>
    </citation>
    <scope>NUCLEOTIDE SEQUENCE</scope>
</reference>